<reference evidence="4" key="1">
    <citation type="submission" date="2016-10" db="EMBL/GenBank/DDBJ databases">
        <authorList>
            <person name="Varghese N."/>
            <person name="Submissions S."/>
        </authorList>
    </citation>
    <scope>NUCLEOTIDE SEQUENCE [LARGE SCALE GENOMIC DNA]</scope>
    <source>
        <strain evidence="4">CGMCC 1.3703</strain>
    </source>
</reference>
<proteinExistence type="predicted"/>
<dbReference type="Gene3D" id="3.40.980.10">
    <property type="entry name" value="MoaB/Mog-like domain"/>
    <property type="match status" value="1"/>
</dbReference>
<sequence>MISREIESLLEDNKIEAILVNGGTGIAKRDVTIESVSAFFEKELPGFGELFRYLSYEQDIGTASILSRAVAGVAKDKVIFCTPGSTGAVGLAMEKIILSV</sequence>
<feature type="domain" description="MoaB/Mog" evidence="2">
    <location>
        <begin position="5"/>
        <end position="97"/>
    </location>
</feature>
<dbReference type="PANTHER" id="PTHR43232">
    <property type="entry name" value="MOLYBDENUM COFACTOR BIOSYNTHESIS PROTEIN B"/>
    <property type="match status" value="1"/>
</dbReference>
<dbReference type="GO" id="GO:0005829">
    <property type="term" value="C:cytosol"/>
    <property type="evidence" value="ECO:0007669"/>
    <property type="project" value="TreeGrafter"/>
</dbReference>
<gene>
    <name evidence="3" type="ORF">SAMN05421677_11338</name>
</gene>
<keyword evidence="4" id="KW-1185">Reference proteome</keyword>
<dbReference type="InterPro" id="IPR036425">
    <property type="entry name" value="MoaB/Mog-like_dom_sf"/>
</dbReference>
<dbReference type="InterPro" id="IPR001453">
    <property type="entry name" value="MoaB/Mog_dom"/>
</dbReference>
<dbReference type="AlphaFoldDB" id="A0A1H0QK84"/>
<dbReference type="InterPro" id="IPR012245">
    <property type="entry name" value="MoaB"/>
</dbReference>
<evidence type="ECO:0000259" key="2">
    <source>
        <dbReference type="Pfam" id="PF00994"/>
    </source>
</evidence>
<evidence type="ECO:0000313" key="3">
    <source>
        <dbReference type="EMBL" id="SDP17781.1"/>
    </source>
</evidence>
<dbReference type="SUPFAM" id="SSF53218">
    <property type="entry name" value="Molybdenum cofactor biosynthesis proteins"/>
    <property type="match status" value="1"/>
</dbReference>
<organism evidence="3 4">
    <name type="scientific">Halobacillus aidingensis</name>
    <dbReference type="NCBI Taxonomy" id="240303"/>
    <lineage>
        <taxon>Bacteria</taxon>
        <taxon>Bacillati</taxon>
        <taxon>Bacillota</taxon>
        <taxon>Bacilli</taxon>
        <taxon>Bacillales</taxon>
        <taxon>Bacillaceae</taxon>
        <taxon>Halobacillus</taxon>
    </lineage>
</organism>
<dbReference type="GO" id="GO:0006777">
    <property type="term" value="P:Mo-molybdopterin cofactor biosynthetic process"/>
    <property type="evidence" value="ECO:0007669"/>
    <property type="project" value="InterPro"/>
</dbReference>
<dbReference type="Pfam" id="PF00994">
    <property type="entry name" value="MoCF_biosynth"/>
    <property type="match status" value="1"/>
</dbReference>
<dbReference type="STRING" id="240303.SAMN05421677_11338"/>
<evidence type="ECO:0000256" key="1">
    <source>
        <dbReference type="ARBA" id="ARBA00015262"/>
    </source>
</evidence>
<dbReference type="EMBL" id="FNIZ01000013">
    <property type="protein sequence ID" value="SDP17781.1"/>
    <property type="molecule type" value="Genomic_DNA"/>
</dbReference>
<accession>A0A1H0QK84</accession>
<protein>
    <recommendedName>
        <fullName evidence="1">Molybdenum cofactor biosynthesis protein B</fullName>
    </recommendedName>
</protein>
<evidence type="ECO:0000313" key="4">
    <source>
        <dbReference type="Proteomes" id="UP000198860"/>
    </source>
</evidence>
<name>A0A1H0QK84_HALAD</name>
<dbReference type="Proteomes" id="UP000198860">
    <property type="component" value="Unassembled WGS sequence"/>
</dbReference>
<dbReference type="PANTHER" id="PTHR43232:SF2">
    <property type="entry name" value="MOLYBDENUM COFACTOR BIOSYNTHESIS PROTEIN B"/>
    <property type="match status" value="1"/>
</dbReference>